<dbReference type="EMBL" id="CAJVPT010001848">
    <property type="protein sequence ID" value="CAG8470028.1"/>
    <property type="molecule type" value="Genomic_DNA"/>
</dbReference>
<feature type="non-terminal residue" evidence="1">
    <location>
        <position position="1"/>
    </location>
</feature>
<sequence>EYTQRNIPKMEGNVMSQTLTSVETPLPNANATANQDRNGVQDDSSILKVASTHISQSENADKASAKKIASAFRHYRNSREKQGKILSARSRDKIKKVEVTGACLHLPGTCEVWSRWEELLDIIVEQIHRRNNTDGPLNTNQKLELAVSVVERIGKGSSKNHLWLILDTEHWLEICDAKHRYGSNLKVYHDYWLHTNTQENFFEWLDGAGKDVSFESCTRSKLEEQRVKYLSPEERLDYEVTFKDGLLIYKKSEKPVHTNPSSTSAETSENDINVLKSPAPNLSGSPKESKDKQPFSHPTHNRNDSEASNSNVAVREKWIYVTDCEERFYVGRKQKGHFHHSSFLAGGAICAAGGIKVDQGKLLEINPNSGHYKPAQRHFKALIERLRNGDVDLDSNEVKVVYPNDILEQHLMEKYKIKRLVDLNIAYDAVVRDAGQMVNQQFDTVDRKFTKASNVIKKNMKSLLREYKDSLRVWASTMNSQLNVSKGQVGTNTDGNHNSSGSTSPNIQPTFGVRGTDKTKSKHERKFSGFLQEILTGVVLFFLSPVDVKNAALVVKKDNGDHVNDGGSVILPSGGSVNTSM</sequence>
<evidence type="ECO:0000313" key="2">
    <source>
        <dbReference type="Proteomes" id="UP000789525"/>
    </source>
</evidence>
<name>A0ACA9KG25_9GLOM</name>
<comment type="caution">
    <text evidence="1">The sequence shown here is derived from an EMBL/GenBank/DDBJ whole genome shotgun (WGS) entry which is preliminary data.</text>
</comment>
<protein>
    <submittedName>
        <fullName evidence="1">7381_t:CDS:1</fullName>
    </submittedName>
</protein>
<accession>A0ACA9KG25</accession>
<keyword evidence="2" id="KW-1185">Reference proteome</keyword>
<gene>
    <name evidence="1" type="ORF">ACOLOM_LOCUS1549</name>
</gene>
<proteinExistence type="predicted"/>
<dbReference type="Proteomes" id="UP000789525">
    <property type="component" value="Unassembled WGS sequence"/>
</dbReference>
<evidence type="ECO:0000313" key="1">
    <source>
        <dbReference type="EMBL" id="CAG8470028.1"/>
    </source>
</evidence>
<organism evidence="1 2">
    <name type="scientific">Acaulospora colombiana</name>
    <dbReference type="NCBI Taxonomy" id="27376"/>
    <lineage>
        <taxon>Eukaryota</taxon>
        <taxon>Fungi</taxon>
        <taxon>Fungi incertae sedis</taxon>
        <taxon>Mucoromycota</taxon>
        <taxon>Glomeromycotina</taxon>
        <taxon>Glomeromycetes</taxon>
        <taxon>Diversisporales</taxon>
        <taxon>Acaulosporaceae</taxon>
        <taxon>Acaulospora</taxon>
    </lineage>
</organism>
<reference evidence="1" key="1">
    <citation type="submission" date="2021-06" db="EMBL/GenBank/DDBJ databases">
        <authorList>
            <person name="Kallberg Y."/>
            <person name="Tangrot J."/>
            <person name="Rosling A."/>
        </authorList>
    </citation>
    <scope>NUCLEOTIDE SEQUENCE</scope>
    <source>
        <strain evidence="1">CL356</strain>
    </source>
</reference>